<proteinExistence type="predicted"/>
<gene>
    <name evidence="2" type="ORF">K469DRAFT_539566</name>
</gene>
<dbReference type="EMBL" id="ML994627">
    <property type="protein sequence ID" value="KAF2187259.1"/>
    <property type="molecule type" value="Genomic_DNA"/>
</dbReference>
<keyword evidence="3" id="KW-1185">Reference proteome</keyword>
<feature type="domain" description="Heterokaryon incompatibility" evidence="1">
    <location>
        <begin position="15"/>
        <end position="94"/>
    </location>
</feature>
<organism evidence="2 3">
    <name type="scientific">Zopfia rhizophila CBS 207.26</name>
    <dbReference type="NCBI Taxonomy" id="1314779"/>
    <lineage>
        <taxon>Eukaryota</taxon>
        <taxon>Fungi</taxon>
        <taxon>Dikarya</taxon>
        <taxon>Ascomycota</taxon>
        <taxon>Pezizomycotina</taxon>
        <taxon>Dothideomycetes</taxon>
        <taxon>Dothideomycetes incertae sedis</taxon>
        <taxon>Zopfiaceae</taxon>
        <taxon>Zopfia</taxon>
    </lineage>
</organism>
<dbReference type="Pfam" id="PF06985">
    <property type="entry name" value="HET"/>
    <property type="match status" value="1"/>
</dbReference>
<dbReference type="PANTHER" id="PTHR24148">
    <property type="entry name" value="ANKYRIN REPEAT DOMAIN-CONTAINING PROTEIN 39 HOMOLOG-RELATED"/>
    <property type="match status" value="1"/>
</dbReference>
<dbReference type="InterPro" id="IPR052895">
    <property type="entry name" value="HetReg/Transcr_Mod"/>
</dbReference>
<reference evidence="2" key="1">
    <citation type="journal article" date="2020" name="Stud. Mycol.">
        <title>101 Dothideomycetes genomes: a test case for predicting lifestyles and emergence of pathogens.</title>
        <authorList>
            <person name="Haridas S."/>
            <person name="Albert R."/>
            <person name="Binder M."/>
            <person name="Bloem J."/>
            <person name="Labutti K."/>
            <person name="Salamov A."/>
            <person name="Andreopoulos B."/>
            <person name="Baker S."/>
            <person name="Barry K."/>
            <person name="Bills G."/>
            <person name="Bluhm B."/>
            <person name="Cannon C."/>
            <person name="Castanera R."/>
            <person name="Culley D."/>
            <person name="Daum C."/>
            <person name="Ezra D."/>
            <person name="Gonzalez J."/>
            <person name="Henrissat B."/>
            <person name="Kuo A."/>
            <person name="Liang C."/>
            <person name="Lipzen A."/>
            <person name="Lutzoni F."/>
            <person name="Magnuson J."/>
            <person name="Mondo S."/>
            <person name="Nolan M."/>
            <person name="Ohm R."/>
            <person name="Pangilinan J."/>
            <person name="Park H.-J."/>
            <person name="Ramirez L."/>
            <person name="Alfaro M."/>
            <person name="Sun H."/>
            <person name="Tritt A."/>
            <person name="Yoshinaga Y."/>
            <person name="Zwiers L.-H."/>
            <person name="Turgeon B."/>
            <person name="Goodwin S."/>
            <person name="Spatafora J."/>
            <person name="Crous P."/>
            <person name="Grigoriev I."/>
        </authorList>
    </citation>
    <scope>NUCLEOTIDE SEQUENCE</scope>
    <source>
        <strain evidence="2">CBS 207.26</strain>
    </source>
</reference>
<evidence type="ECO:0000313" key="2">
    <source>
        <dbReference type="EMBL" id="KAF2187259.1"/>
    </source>
</evidence>
<evidence type="ECO:0000313" key="3">
    <source>
        <dbReference type="Proteomes" id="UP000800200"/>
    </source>
</evidence>
<feature type="non-terminal residue" evidence="2">
    <location>
        <position position="1"/>
    </location>
</feature>
<protein>
    <recommendedName>
        <fullName evidence="1">Heterokaryon incompatibility domain-containing protein</fullName>
    </recommendedName>
</protein>
<dbReference type="Proteomes" id="UP000800200">
    <property type="component" value="Unassembled WGS sequence"/>
</dbReference>
<feature type="non-terminal residue" evidence="2">
    <location>
        <position position="99"/>
    </location>
</feature>
<dbReference type="InterPro" id="IPR010730">
    <property type="entry name" value="HET"/>
</dbReference>
<name>A0A6A6E9L2_9PEZI</name>
<accession>A0A6A6E9L2</accession>
<sequence length="99" mass="10971">DVNHTILSSPWHGQRPSCEIEYECGNQLITPNCEAAICELRDAAETRILWIDSISIGKSNDAVQERNSQVVIKGEIYKSARKVVVWLGESDSRAEAAIS</sequence>
<dbReference type="PANTHER" id="PTHR24148:SF64">
    <property type="entry name" value="HETEROKARYON INCOMPATIBILITY DOMAIN-CONTAINING PROTEIN"/>
    <property type="match status" value="1"/>
</dbReference>
<dbReference type="OrthoDB" id="2157530at2759"/>
<evidence type="ECO:0000259" key="1">
    <source>
        <dbReference type="Pfam" id="PF06985"/>
    </source>
</evidence>
<dbReference type="AlphaFoldDB" id="A0A6A6E9L2"/>